<dbReference type="STRING" id="1509407.A0A0L1J0W6"/>
<keyword evidence="2" id="KW-0805">Transcription regulation</keyword>
<keyword evidence="4" id="KW-0539">Nucleus</keyword>
<dbReference type="EMBL" id="JNOM01000163">
    <property type="protein sequence ID" value="KNG85305.1"/>
    <property type="molecule type" value="Genomic_DNA"/>
</dbReference>
<protein>
    <recommendedName>
        <fullName evidence="7">Transcription factor domain-containing protein</fullName>
    </recommendedName>
</protein>
<evidence type="ECO:0000256" key="3">
    <source>
        <dbReference type="ARBA" id="ARBA00023163"/>
    </source>
</evidence>
<dbReference type="Proteomes" id="UP000037505">
    <property type="component" value="Unassembled WGS sequence"/>
</dbReference>
<dbReference type="CDD" id="cd12148">
    <property type="entry name" value="fungal_TF_MHR"/>
    <property type="match status" value="1"/>
</dbReference>
<proteinExistence type="predicted"/>
<reference evidence="5 6" key="1">
    <citation type="submission" date="2014-06" db="EMBL/GenBank/DDBJ databases">
        <title>The Genome of the Aflatoxigenic Filamentous Fungus Aspergillus nomius.</title>
        <authorList>
            <person name="Moore M.G."/>
            <person name="Shannon B.M."/>
            <person name="Brian M.M."/>
        </authorList>
    </citation>
    <scope>NUCLEOTIDE SEQUENCE [LARGE SCALE GENOMIC DNA]</scope>
    <source>
        <strain evidence="5 6">NRRL 13137</strain>
    </source>
</reference>
<dbReference type="AlphaFoldDB" id="A0A0L1J0W6"/>
<organism evidence="5 6">
    <name type="scientific">Aspergillus nomiae NRRL (strain ATCC 15546 / NRRL 13137 / CBS 260.88 / M93)</name>
    <dbReference type="NCBI Taxonomy" id="1509407"/>
    <lineage>
        <taxon>Eukaryota</taxon>
        <taxon>Fungi</taxon>
        <taxon>Dikarya</taxon>
        <taxon>Ascomycota</taxon>
        <taxon>Pezizomycotina</taxon>
        <taxon>Eurotiomycetes</taxon>
        <taxon>Eurotiomycetidae</taxon>
        <taxon>Eurotiales</taxon>
        <taxon>Aspergillaceae</taxon>
        <taxon>Aspergillus</taxon>
        <taxon>Aspergillus subgen. Circumdati</taxon>
    </lineage>
</organism>
<evidence type="ECO:0000313" key="6">
    <source>
        <dbReference type="Proteomes" id="UP000037505"/>
    </source>
</evidence>
<evidence type="ECO:0000313" key="5">
    <source>
        <dbReference type="EMBL" id="KNG85305.1"/>
    </source>
</evidence>
<evidence type="ECO:0000256" key="1">
    <source>
        <dbReference type="ARBA" id="ARBA00004123"/>
    </source>
</evidence>
<dbReference type="OrthoDB" id="4506434at2759"/>
<dbReference type="PANTHER" id="PTHR31001:SF90">
    <property type="entry name" value="CENTROMERE DNA-BINDING PROTEIN COMPLEX CBF3 SUBUNIT B"/>
    <property type="match status" value="1"/>
</dbReference>
<dbReference type="GO" id="GO:0005634">
    <property type="term" value="C:nucleus"/>
    <property type="evidence" value="ECO:0007669"/>
    <property type="project" value="UniProtKB-SubCell"/>
</dbReference>
<evidence type="ECO:0000256" key="2">
    <source>
        <dbReference type="ARBA" id="ARBA00023015"/>
    </source>
</evidence>
<dbReference type="RefSeq" id="XP_015406228.1">
    <property type="nucleotide sequence ID" value="XM_015551707.1"/>
</dbReference>
<evidence type="ECO:0008006" key="7">
    <source>
        <dbReference type="Google" id="ProtNLM"/>
    </source>
</evidence>
<comment type="subcellular location">
    <subcellularLocation>
        <location evidence="1">Nucleus</location>
    </subcellularLocation>
</comment>
<keyword evidence="3" id="KW-0804">Transcription</keyword>
<dbReference type="PANTHER" id="PTHR31001">
    <property type="entry name" value="UNCHARACTERIZED TRANSCRIPTIONAL REGULATORY PROTEIN"/>
    <property type="match status" value="1"/>
</dbReference>
<keyword evidence="6" id="KW-1185">Reference proteome</keyword>
<comment type="caution">
    <text evidence="5">The sequence shown here is derived from an EMBL/GenBank/DDBJ whole genome shotgun (WGS) entry which is preliminary data.</text>
</comment>
<evidence type="ECO:0000256" key="4">
    <source>
        <dbReference type="ARBA" id="ARBA00023242"/>
    </source>
</evidence>
<accession>A0A0L1J0W6</accession>
<gene>
    <name evidence="5" type="ORF">ANOM_006451</name>
</gene>
<dbReference type="GeneID" id="26808255"/>
<name>A0A0L1J0W6_ASPN3</name>
<dbReference type="InterPro" id="IPR050613">
    <property type="entry name" value="Sec_Metabolite_Reg"/>
</dbReference>
<sequence>MATVVLVTGARLLLSRELDLHRIDHESNAVSVHTIEAEMGRRVWWYLVATDWLLAARYGGPGEGVYQANPRQTIVKKPRNINDLDLLDVGLHLDLPVSQPTEMSYFLQRLRLAEIS</sequence>